<feature type="region of interest" description="Disordered" evidence="5">
    <location>
        <begin position="1070"/>
        <end position="1173"/>
    </location>
</feature>
<dbReference type="GO" id="GO:0005524">
    <property type="term" value="F:ATP binding"/>
    <property type="evidence" value="ECO:0007669"/>
    <property type="project" value="UniProtKB-UniRule"/>
</dbReference>
<dbReference type="InterPro" id="IPR013253">
    <property type="entry name" value="Spc7_domain"/>
</dbReference>
<dbReference type="SMART" id="SM00129">
    <property type="entry name" value="KISc"/>
    <property type="match status" value="1"/>
</dbReference>
<feature type="region of interest" description="Disordered" evidence="5">
    <location>
        <begin position="1198"/>
        <end position="1220"/>
    </location>
</feature>
<feature type="compositionally biased region" description="Basic and acidic residues" evidence="5">
    <location>
        <begin position="1041"/>
        <end position="1051"/>
    </location>
</feature>
<evidence type="ECO:0000259" key="6">
    <source>
        <dbReference type="PROSITE" id="PS50067"/>
    </source>
</evidence>
<evidence type="ECO:0000256" key="2">
    <source>
        <dbReference type="ARBA" id="ARBA00022840"/>
    </source>
</evidence>
<evidence type="ECO:0000256" key="1">
    <source>
        <dbReference type="ARBA" id="ARBA00022741"/>
    </source>
</evidence>
<dbReference type="InterPro" id="IPR033338">
    <property type="entry name" value="Spc105/Spc7"/>
</dbReference>
<dbReference type="Pfam" id="PF08317">
    <property type="entry name" value="Spc7"/>
    <property type="match status" value="1"/>
</dbReference>
<keyword evidence="1 3" id="KW-0547">Nucleotide-binding</keyword>
<dbReference type="InterPro" id="IPR036961">
    <property type="entry name" value="Kinesin_motor_dom_sf"/>
</dbReference>
<feature type="region of interest" description="Disordered" evidence="5">
    <location>
        <begin position="1357"/>
        <end position="1584"/>
    </location>
</feature>
<dbReference type="GO" id="GO:0008017">
    <property type="term" value="F:microtubule binding"/>
    <property type="evidence" value="ECO:0007669"/>
    <property type="project" value="InterPro"/>
</dbReference>
<feature type="region of interest" description="Disordered" evidence="5">
    <location>
        <begin position="1266"/>
        <end position="1285"/>
    </location>
</feature>
<dbReference type="PRINTS" id="PR00380">
    <property type="entry name" value="KINESINHEAVY"/>
</dbReference>
<dbReference type="Pfam" id="PF00225">
    <property type="entry name" value="Kinesin"/>
    <property type="match status" value="1"/>
</dbReference>
<proteinExistence type="inferred from homology"/>
<dbReference type="InterPro" id="IPR019821">
    <property type="entry name" value="Kinesin_motor_CS"/>
</dbReference>
<feature type="compositionally biased region" description="Basic and acidic residues" evidence="5">
    <location>
        <begin position="846"/>
        <end position="855"/>
    </location>
</feature>
<feature type="compositionally biased region" description="Polar residues" evidence="5">
    <location>
        <begin position="978"/>
        <end position="987"/>
    </location>
</feature>
<dbReference type="GO" id="GO:0034501">
    <property type="term" value="P:protein localization to kinetochore"/>
    <property type="evidence" value="ECO:0007669"/>
    <property type="project" value="TreeGrafter"/>
</dbReference>
<dbReference type="PROSITE" id="PS50067">
    <property type="entry name" value="KINESIN_MOTOR_2"/>
    <property type="match status" value="1"/>
</dbReference>
<keyword evidence="2 3" id="KW-0067">ATP-binding</keyword>
<dbReference type="GO" id="GO:0000776">
    <property type="term" value="C:kinetochore"/>
    <property type="evidence" value="ECO:0007669"/>
    <property type="project" value="TreeGrafter"/>
</dbReference>
<feature type="compositionally biased region" description="Polar residues" evidence="5">
    <location>
        <begin position="1075"/>
        <end position="1087"/>
    </location>
</feature>
<feature type="compositionally biased region" description="Basic and acidic residues" evidence="5">
    <location>
        <begin position="784"/>
        <end position="807"/>
    </location>
</feature>
<dbReference type="SMART" id="SM00787">
    <property type="entry name" value="Spc7"/>
    <property type="match status" value="1"/>
</dbReference>
<feature type="region of interest" description="Disordered" evidence="5">
    <location>
        <begin position="1617"/>
        <end position="1659"/>
    </location>
</feature>
<dbReference type="OrthoDB" id="5592879at2759"/>
<feature type="binding site" evidence="3">
    <location>
        <begin position="189"/>
        <end position="196"/>
    </location>
    <ligand>
        <name>ATP</name>
        <dbReference type="ChEBI" id="CHEBI:30616"/>
    </ligand>
</feature>
<evidence type="ECO:0000256" key="3">
    <source>
        <dbReference type="PROSITE-ProRule" id="PRU00283"/>
    </source>
</evidence>
<protein>
    <recommendedName>
        <fullName evidence="6">Kinesin motor domain-containing protein</fullName>
    </recommendedName>
</protein>
<dbReference type="InterPro" id="IPR001752">
    <property type="entry name" value="Kinesin_motor_dom"/>
</dbReference>
<feature type="coiled-coil region" evidence="4">
    <location>
        <begin position="635"/>
        <end position="681"/>
    </location>
</feature>
<dbReference type="PANTHER" id="PTHR28260:SF1">
    <property type="entry name" value="SPINDLE POLE BODY COMPONENT SPC105"/>
    <property type="match status" value="1"/>
</dbReference>
<dbReference type="Proteomes" id="UP000683000">
    <property type="component" value="Unassembled WGS sequence"/>
</dbReference>
<gene>
    <name evidence="7" type="ORF">JVT61DRAFT_9384</name>
</gene>
<dbReference type="GO" id="GO:0007094">
    <property type="term" value="P:mitotic spindle assembly checkpoint signaling"/>
    <property type="evidence" value="ECO:0007669"/>
    <property type="project" value="TreeGrafter"/>
</dbReference>
<feature type="region of interest" description="Disordered" evidence="5">
    <location>
        <begin position="964"/>
        <end position="1058"/>
    </location>
</feature>
<sequence length="2183" mass="238799">MAGRAKAPALAIRTSTRTKTPPAPSPSPPPAIKAIKAKASTRSMAAGGSGTKTTVSKKPLKNRANSPDAKPVAPKRAGKPPFTKSAIAEQEPIMAYLRIRPRLGDDEPTAMPYLDPLSDTAVRMTDPSSDSRGAIGGYYRASTTSPSTVYKFSHVFLPSTQQADFFATTTLPLVHSLLDGQNGLIFAYGVTNSGKTYTIQGSNKPGSGGILPRTLDIIFNSVEGLQSDGRHRPVRLYGVGEADPSDFTPPPADLNVPSEPALAEVLAEHMASADDSDVHADPTVIKLDRNYEYSVWISYVEVYNEKVYDLLASVNDGQGNDVGGIPPNTTNVPGQGANPVIVTRKALAVKPCPAHDALDDSGVANAGRYILGLKQFRVSSAAQAKSLVKLGQLHRRVFGTLANSQSSRSHSIITIKILRNHRGDRDDPSSVQISRLTLVDLAGSERTKHTQTTGDRLKEAGNINKSLMVLGQCMEVMRSNQQRLAQSLANPGRSDTRDIKRVLAVVPFRHSKLTEILMDYFAGDGRVIMNVNVNPYDTGFDENSHVMKFSALAREVSTVVNNGPVPRVHTSPTKPSATTRQEPSGLPRAITRKVTISIGAGKKLSEAHLEVFEEDEEVNDDQEGDSDDEPINPLVDALFDEIEDLRLRLYEAEMRCAIVEAETREEVMKEMEERMRAVERTYAARLMSEVRRHCIHYRSSAHTVRQVERNERKMDAKIDMLHQAGLLGTAKKPAVLSNSESEIEDIIKTYSESEDSGQECGTDAESEMPSSPLHRKGNPLTSKTMEHHNPQTRTDASRSGKTNDHANDAISQSTEEEEEAQDAVSANDDGSDDYIPPAAAKSSKSYKRETRDKVLKKSTGKRSTRSVSKLEQEIKGLSIAGDALAGADDSVVILPNRKLRKAAVEAGGPGVEYVPGKGEVDPVKKKKRQLGKKNIVTEDEVEEVVGAMEHRSLRKTTWLPRMTIQRKRNSPVRRNSFAVANNKSQAHPSRKRRAHSIAPGDPLSPAAKARRSLAPRKSILKAAVNDPDDGDDITQSMDMTMTRDYREDNPTRKSLGRRVSFANHAHVRLFEVPDHNTNSTASPQSSPAVEPDPDTPRATNDENVYPGAQKSRRRSSARHSIAFSEGGGEESMDMDSDDTGFSPSAFFRARAEGSMDDEFNDEDGPSDGDDMDVTDVVPRNFVRKRSLSFGVSRQPLANLSIPQSSPHVQNDQNVSNETSYVEDESAQSQSFTLEGDVSQPMEFTIPLIRPPEPPSEAWLALRSATHSGDTPYIPSSDDDGEDGDGVQEMELTDAVSRLQAARASLGLGEAGVEEGGEDSFTSTEDSFVDEGVGNDEGGNRTVNVTQLMRRVSLGPSADSTITSVFSSQEQSREEAISRAVHEIPPSIPLADSQGIYPAIPESPESAATPADPPASHPETSADDDTIPSAEAAAEPTPSSDRPPVFSAPQSMVPEAQSAPSGNPPKPTTIPEPLNFNFTPKPRAPASPAKAPPSPRKFTAAFAPPITRPSPHKRTSDTLDTDHGSQPSPAKRPANTERLSITPGRGTGAVRVPLSPSKTSPLKMAPFHAEGQHGEGPSRRASFGFRRPSGYFAQRKSLGNVVPDLTTTGRISPIKKAAVSLGRKSVGDSAGSGSREDATNHRSTSPTKVDDIEGQEQSSEPIRASLRGSLPHILDDQNMQPNDNEDIHWRGEAGEEDVDDAQGPQISIEQFFEMTSIRFMDDIAAPRRSIVHPSVLRPSRRASTEAQIPLAEYVVAMAVNVPQLELYSHVSKDLQSWVERIKEIHREAEEEVQKATPPLFQEFVTTDESGQAELLHQLKLIKAHNHAHAKSEWYDWKMQWVEQLYQKANEGFKDLEADAKALEGIIRQAQDIVPALQKEYNGLMAELAKEQAEVAELEGCDQNYLNELKATIAEQSTELDTYHADVEEAKAKLDRLEEKLNEVESQKKEVASVVEDAERRIHMQKNSTRAEIFQLKDELEALQSLHMWKATKISPELFEFTYASSYCVSIPCIRFRPVAADTQIRRVENAKARRKQAFPLLSALVLRTANQLATQHGDQGIREIVQRLGDYWSSCSQVQAQLKLVSIRFPLLIEETPTGFSATATIMFPSLKAKALISFILDTPVFSSWPVLIQSMRCNVRVAYGPIDRDTLQNAVTTRLRQASPINNHACLLDACMEALECFA</sequence>
<feature type="compositionally biased region" description="Pro residues" evidence="5">
    <location>
        <begin position="1481"/>
        <end position="1494"/>
    </location>
</feature>
<reference evidence="7" key="1">
    <citation type="submission" date="2021-03" db="EMBL/GenBank/DDBJ databases">
        <title>Evolutionary innovations through gain and loss of genes in the ectomycorrhizal Boletales.</title>
        <authorList>
            <person name="Wu G."/>
            <person name="Miyauchi S."/>
            <person name="Morin E."/>
            <person name="Yang Z.-L."/>
            <person name="Xu J."/>
            <person name="Martin F.M."/>
        </authorList>
    </citation>
    <scope>NUCLEOTIDE SEQUENCE</scope>
    <source>
        <strain evidence="7">BR01</strain>
    </source>
</reference>
<keyword evidence="3" id="KW-0505">Motor protein</keyword>
<comment type="caution">
    <text evidence="7">The sequence shown here is derived from an EMBL/GenBank/DDBJ whole genome shotgun (WGS) entry which is preliminary data.</text>
</comment>
<feature type="compositionally biased region" description="Basic and acidic residues" evidence="5">
    <location>
        <begin position="1513"/>
        <end position="1522"/>
    </location>
</feature>
<feature type="compositionally biased region" description="Acidic residues" evidence="5">
    <location>
        <begin position="1154"/>
        <end position="1173"/>
    </location>
</feature>
<feature type="compositionally biased region" description="Polar residues" evidence="5">
    <location>
        <begin position="1198"/>
        <end position="1219"/>
    </location>
</feature>
<dbReference type="GO" id="GO:0003777">
    <property type="term" value="F:microtubule motor activity"/>
    <property type="evidence" value="ECO:0007669"/>
    <property type="project" value="InterPro"/>
</dbReference>
<dbReference type="PROSITE" id="PS00411">
    <property type="entry name" value="KINESIN_MOTOR_1"/>
    <property type="match status" value="1"/>
</dbReference>
<comment type="similarity">
    <text evidence="3">Belongs to the TRAFAC class myosin-kinesin ATPase superfamily. Kinesin family.</text>
</comment>
<feature type="compositionally biased region" description="Pro residues" evidence="5">
    <location>
        <begin position="21"/>
        <end position="31"/>
    </location>
</feature>
<dbReference type="PANTHER" id="PTHR28260">
    <property type="entry name" value="SPINDLE POLE BODY COMPONENT SPC105"/>
    <property type="match status" value="1"/>
</dbReference>
<feature type="domain" description="Kinesin motor" evidence="6">
    <location>
        <begin position="92"/>
        <end position="556"/>
    </location>
</feature>
<dbReference type="Gene3D" id="3.40.850.10">
    <property type="entry name" value="Kinesin motor domain"/>
    <property type="match status" value="1"/>
</dbReference>
<feature type="region of interest" description="Disordered" evidence="5">
    <location>
        <begin position="751"/>
        <end position="869"/>
    </location>
</feature>
<dbReference type="Gene3D" id="1.10.287.1490">
    <property type="match status" value="1"/>
</dbReference>
<feature type="compositionally biased region" description="Polar residues" evidence="5">
    <location>
        <begin position="1357"/>
        <end position="1369"/>
    </location>
</feature>
<feature type="region of interest" description="Disordered" evidence="5">
    <location>
        <begin position="1"/>
        <end position="85"/>
    </location>
</feature>
<feature type="compositionally biased region" description="Basic and acidic residues" evidence="5">
    <location>
        <begin position="1370"/>
        <end position="1381"/>
    </location>
</feature>
<dbReference type="SUPFAM" id="SSF52540">
    <property type="entry name" value="P-loop containing nucleoside triphosphate hydrolases"/>
    <property type="match status" value="1"/>
</dbReference>
<name>A0A8I2YGP8_9AGAM</name>
<dbReference type="GO" id="GO:0007018">
    <property type="term" value="P:microtubule-based movement"/>
    <property type="evidence" value="ECO:0007669"/>
    <property type="project" value="InterPro"/>
</dbReference>
<keyword evidence="8" id="KW-1185">Reference proteome</keyword>
<feature type="compositionally biased region" description="Low complexity" evidence="5">
    <location>
        <begin position="1427"/>
        <end position="1439"/>
    </location>
</feature>
<evidence type="ECO:0000256" key="4">
    <source>
        <dbReference type="SAM" id="Coils"/>
    </source>
</evidence>
<keyword evidence="4" id="KW-0175">Coiled coil</keyword>
<accession>A0A8I2YGP8</accession>
<feature type="compositionally biased region" description="Acidic residues" evidence="5">
    <location>
        <begin position="1276"/>
        <end position="1285"/>
    </location>
</feature>
<feature type="coiled-coil region" evidence="4">
    <location>
        <begin position="1851"/>
        <end position="1984"/>
    </location>
</feature>
<evidence type="ECO:0000256" key="5">
    <source>
        <dbReference type="SAM" id="MobiDB-lite"/>
    </source>
</evidence>
<dbReference type="GO" id="GO:1990758">
    <property type="term" value="P:mitotic sister chromatid biorientation"/>
    <property type="evidence" value="ECO:0007669"/>
    <property type="project" value="TreeGrafter"/>
</dbReference>
<feature type="compositionally biased region" description="Polar residues" evidence="5">
    <location>
        <begin position="570"/>
        <end position="582"/>
    </location>
</feature>
<feature type="compositionally biased region" description="Low complexity" evidence="5">
    <location>
        <begin position="32"/>
        <end position="43"/>
    </location>
</feature>
<evidence type="ECO:0000313" key="7">
    <source>
        <dbReference type="EMBL" id="KAG6371669.1"/>
    </source>
</evidence>
<organism evidence="7 8">
    <name type="scientific">Boletus reticuloceps</name>
    <dbReference type="NCBI Taxonomy" id="495285"/>
    <lineage>
        <taxon>Eukaryota</taxon>
        <taxon>Fungi</taxon>
        <taxon>Dikarya</taxon>
        <taxon>Basidiomycota</taxon>
        <taxon>Agaricomycotina</taxon>
        <taxon>Agaricomycetes</taxon>
        <taxon>Agaricomycetidae</taxon>
        <taxon>Boletales</taxon>
        <taxon>Boletineae</taxon>
        <taxon>Boletaceae</taxon>
        <taxon>Boletoideae</taxon>
        <taxon>Boletus</taxon>
    </lineage>
</organism>
<feature type="region of interest" description="Disordered" evidence="5">
    <location>
        <begin position="562"/>
        <end position="588"/>
    </location>
</feature>
<dbReference type="EMBL" id="JAGFBS010000033">
    <property type="protein sequence ID" value="KAG6371669.1"/>
    <property type="molecule type" value="Genomic_DNA"/>
</dbReference>
<dbReference type="InterPro" id="IPR027417">
    <property type="entry name" value="P-loop_NTPase"/>
</dbReference>
<dbReference type="Pfam" id="PF18210">
    <property type="entry name" value="Knl1_RWD_C"/>
    <property type="match status" value="1"/>
</dbReference>
<feature type="compositionally biased region" description="Acidic residues" evidence="5">
    <location>
        <begin position="752"/>
        <end position="766"/>
    </location>
</feature>
<feature type="compositionally biased region" description="Acidic residues" evidence="5">
    <location>
        <begin position="1127"/>
        <end position="1138"/>
    </location>
</feature>
<evidence type="ECO:0000313" key="8">
    <source>
        <dbReference type="Proteomes" id="UP000683000"/>
    </source>
</evidence>
<dbReference type="InterPro" id="IPR040850">
    <property type="entry name" value="Knl1_RWD_C"/>
</dbReference>